<dbReference type="InterPro" id="IPR018794">
    <property type="entry name" value="UPF0538"/>
</dbReference>
<organism evidence="3">
    <name type="scientific">Hexamita inflata</name>
    <dbReference type="NCBI Taxonomy" id="28002"/>
    <lineage>
        <taxon>Eukaryota</taxon>
        <taxon>Metamonada</taxon>
        <taxon>Diplomonadida</taxon>
        <taxon>Hexamitidae</taxon>
        <taxon>Hexamitinae</taxon>
        <taxon>Hexamita</taxon>
    </lineage>
</organism>
<dbReference type="PANTHER" id="PTHR18444">
    <property type="entry name" value="UPF0538 FAMILY MEMBER"/>
    <property type="match status" value="1"/>
</dbReference>
<keyword evidence="6" id="KW-1185">Reference proteome</keyword>
<evidence type="ECO:0000313" key="4">
    <source>
        <dbReference type="EMBL" id="CAL5985424.1"/>
    </source>
</evidence>
<comment type="caution">
    <text evidence="3">The sequence shown here is derived from an EMBL/GenBank/DDBJ whole genome shotgun (WGS) entry which is preliminary data.</text>
</comment>
<reference evidence="4 6" key="2">
    <citation type="submission" date="2024-07" db="EMBL/GenBank/DDBJ databases">
        <authorList>
            <person name="Akdeniz Z."/>
        </authorList>
    </citation>
    <scope>NUCLEOTIDE SEQUENCE [LARGE SCALE GENOMIC DNA]</scope>
</reference>
<dbReference type="EMBL" id="CATOUU010000270">
    <property type="protein sequence ID" value="CAI9922985.1"/>
    <property type="molecule type" value="Genomic_DNA"/>
</dbReference>
<dbReference type="EMBL" id="CAXDID020000019">
    <property type="protein sequence ID" value="CAL5985424.1"/>
    <property type="molecule type" value="Genomic_DNA"/>
</dbReference>
<evidence type="ECO:0000256" key="1">
    <source>
        <dbReference type="ARBA" id="ARBA00007176"/>
    </source>
</evidence>
<sequence>MHLTFRLINSFEFSIVFYLVVDTTPEKKLSDVVQQIKEQVETNGKFRPVRSKIGQYDTFRVYCNAGQNKDMNLTFSDKSGVEIPINQDITIEQLQWQEGMEISFYNNLMCKQWNK</sequence>
<dbReference type="PANTHER" id="PTHR18444:SF9">
    <property type="entry name" value="UPF0538 PROTEIN C2ORF76"/>
    <property type="match status" value="1"/>
</dbReference>
<accession>A0AA86NN12</accession>
<feature type="chain" id="PRO_5041726023" evidence="2">
    <location>
        <begin position="19"/>
        <end position="115"/>
    </location>
</feature>
<comment type="similarity">
    <text evidence="1">Belongs to the UPF0538 family.</text>
</comment>
<dbReference type="Proteomes" id="UP001642409">
    <property type="component" value="Unassembled WGS sequence"/>
</dbReference>
<evidence type="ECO:0000313" key="3">
    <source>
        <dbReference type="EMBL" id="CAI9922985.1"/>
    </source>
</evidence>
<reference evidence="3" key="1">
    <citation type="submission" date="2023-06" db="EMBL/GenBank/DDBJ databases">
        <authorList>
            <person name="Kurt Z."/>
        </authorList>
    </citation>
    <scope>NUCLEOTIDE SEQUENCE</scope>
</reference>
<name>A0AA86NN12_9EUKA</name>
<evidence type="ECO:0000313" key="6">
    <source>
        <dbReference type="Proteomes" id="UP001642409"/>
    </source>
</evidence>
<protein>
    <submittedName>
        <fullName evidence="3">Uncharacterized protein</fullName>
    </submittedName>
</protein>
<gene>
    <name evidence="3" type="ORF">HINF_LOCUS10630</name>
    <name evidence="5" type="ORF">HINF_LOCUS71695</name>
    <name evidence="4" type="ORF">HINF_LOCUS8885</name>
</gene>
<dbReference type="EMBL" id="CAXDID020000556">
    <property type="protein sequence ID" value="CAL6102499.1"/>
    <property type="molecule type" value="Genomic_DNA"/>
</dbReference>
<evidence type="ECO:0000256" key="2">
    <source>
        <dbReference type="SAM" id="SignalP"/>
    </source>
</evidence>
<feature type="signal peptide" evidence="2">
    <location>
        <begin position="1"/>
        <end position="18"/>
    </location>
</feature>
<proteinExistence type="inferred from homology"/>
<dbReference type="Pfam" id="PF10209">
    <property type="entry name" value="DUF2340"/>
    <property type="match status" value="1"/>
</dbReference>
<evidence type="ECO:0000313" key="5">
    <source>
        <dbReference type="EMBL" id="CAL6102499.1"/>
    </source>
</evidence>
<keyword evidence="2" id="KW-0732">Signal</keyword>
<dbReference type="AlphaFoldDB" id="A0AA86NN12"/>